<dbReference type="EMBL" id="BMJQ01000013">
    <property type="protein sequence ID" value="GGF34370.1"/>
    <property type="molecule type" value="Genomic_DNA"/>
</dbReference>
<evidence type="ECO:0000313" key="2">
    <source>
        <dbReference type="EMBL" id="GGF34370.1"/>
    </source>
</evidence>
<dbReference type="HAMAP" id="MF_00715">
    <property type="entry name" value="SlyX"/>
    <property type="match status" value="1"/>
</dbReference>
<gene>
    <name evidence="1" type="primary">slyX</name>
    <name evidence="2" type="ORF">GCM10011611_45740</name>
</gene>
<dbReference type="RefSeq" id="WP_189050142.1">
    <property type="nucleotide sequence ID" value="NZ_BMJQ01000013.1"/>
</dbReference>
<evidence type="ECO:0000256" key="1">
    <source>
        <dbReference type="HAMAP-Rule" id="MF_00715"/>
    </source>
</evidence>
<name>A0A8J3E5Q0_9PROT</name>
<dbReference type="PANTHER" id="PTHR36508">
    <property type="entry name" value="PROTEIN SLYX"/>
    <property type="match status" value="1"/>
</dbReference>
<organism evidence="2 3">
    <name type="scientific">Aliidongia dinghuensis</name>
    <dbReference type="NCBI Taxonomy" id="1867774"/>
    <lineage>
        <taxon>Bacteria</taxon>
        <taxon>Pseudomonadati</taxon>
        <taxon>Pseudomonadota</taxon>
        <taxon>Alphaproteobacteria</taxon>
        <taxon>Rhodospirillales</taxon>
        <taxon>Dongiaceae</taxon>
        <taxon>Aliidongia</taxon>
    </lineage>
</organism>
<comment type="caution">
    <text evidence="2">The sequence shown here is derived from an EMBL/GenBank/DDBJ whole genome shotgun (WGS) entry which is preliminary data.</text>
</comment>
<proteinExistence type="inferred from homology"/>
<dbReference type="AlphaFoldDB" id="A0A8J3E5Q0"/>
<reference evidence="2" key="2">
    <citation type="submission" date="2020-09" db="EMBL/GenBank/DDBJ databases">
        <authorList>
            <person name="Sun Q."/>
            <person name="Zhou Y."/>
        </authorList>
    </citation>
    <scope>NUCLEOTIDE SEQUENCE</scope>
    <source>
        <strain evidence="2">CGMCC 1.15725</strain>
    </source>
</reference>
<keyword evidence="3" id="KW-1185">Reference proteome</keyword>
<dbReference type="InterPro" id="IPR007236">
    <property type="entry name" value="SlyX"/>
</dbReference>
<comment type="similarity">
    <text evidence="1">Belongs to the SlyX family.</text>
</comment>
<accession>A0A8J3E5Q0</accession>
<reference evidence="2" key="1">
    <citation type="journal article" date="2014" name="Int. J. Syst. Evol. Microbiol.">
        <title>Complete genome sequence of Corynebacterium casei LMG S-19264T (=DSM 44701T), isolated from a smear-ripened cheese.</title>
        <authorList>
            <consortium name="US DOE Joint Genome Institute (JGI-PGF)"/>
            <person name="Walter F."/>
            <person name="Albersmeier A."/>
            <person name="Kalinowski J."/>
            <person name="Ruckert C."/>
        </authorList>
    </citation>
    <scope>NUCLEOTIDE SEQUENCE</scope>
    <source>
        <strain evidence="2">CGMCC 1.15725</strain>
    </source>
</reference>
<dbReference type="PANTHER" id="PTHR36508:SF1">
    <property type="entry name" value="PROTEIN SLYX"/>
    <property type="match status" value="1"/>
</dbReference>
<sequence length="73" mass="8537">MNDADALARRIDALEMRLMHQDEVIEDLNKIVIEQWKRIDLLTQRLARLSDQLEALRYGAGTDPRNEPPPPHY</sequence>
<dbReference type="Proteomes" id="UP000646365">
    <property type="component" value="Unassembled WGS sequence"/>
</dbReference>
<evidence type="ECO:0000313" key="3">
    <source>
        <dbReference type="Proteomes" id="UP000646365"/>
    </source>
</evidence>
<protein>
    <recommendedName>
        <fullName evidence="1">Protein SlyX homolog</fullName>
    </recommendedName>
</protein>
<dbReference type="Pfam" id="PF04102">
    <property type="entry name" value="SlyX"/>
    <property type="match status" value="1"/>
</dbReference>